<evidence type="ECO:0000313" key="3">
    <source>
        <dbReference type="Proteomes" id="UP000199034"/>
    </source>
</evidence>
<proteinExistence type="predicted"/>
<gene>
    <name evidence="2" type="ORF">SAMN05421872_11067</name>
</gene>
<feature type="domain" description="GerMN" evidence="1">
    <location>
        <begin position="104"/>
        <end position="188"/>
    </location>
</feature>
<evidence type="ECO:0000313" key="2">
    <source>
        <dbReference type="EMBL" id="SDD69640.1"/>
    </source>
</evidence>
<sequence>MDDLHALLDDAVADVEPADRLGEIRARTRRPARRPGRYAVGAAVLTTAATVAAVVVVTDGPASDPEVAAGADPSVLVPVYFVGDTPRGARLFREFDRVPGDDRGAAALALLQAEPSDPDYRTAWQPGSLLDVTLTDGTIVVRLGTGAPGGADGDLSVQQVVHTVQAALQSRAPVQLVLRDGDLVDRPVTARPALDVLSHVNISDPTEGRVVSGSFTARGVASSPEATVPWELRRGDEVVRDGFATAEGWLDRLYPWETAVDVSGLEPGEYTFVARTADESGGEGPGPDVDTRTVVVE</sequence>
<dbReference type="AlphaFoldDB" id="A0A1G6WUM0"/>
<organism evidence="2 3">
    <name type="scientific">Nocardioides lianchengensis</name>
    <dbReference type="NCBI Taxonomy" id="1045774"/>
    <lineage>
        <taxon>Bacteria</taxon>
        <taxon>Bacillati</taxon>
        <taxon>Actinomycetota</taxon>
        <taxon>Actinomycetes</taxon>
        <taxon>Propionibacteriales</taxon>
        <taxon>Nocardioidaceae</taxon>
        <taxon>Nocardioides</taxon>
    </lineage>
</organism>
<dbReference type="RefSeq" id="WP_090859302.1">
    <property type="nucleotide sequence ID" value="NZ_FMZM01000010.1"/>
</dbReference>
<dbReference type="STRING" id="1045774.SAMN05421872_11067"/>
<reference evidence="2 3" key="1">
    <citation type="submission" date="2016-10" db="EMBL/GenBank/DDBJ databases">
        <authorList>
            <person name="de Groot N.N."/>
        </authorList>
    </citation>
    <scope>NUCLEOTIDE SEQUENCE [LARGE SCALE GENOMIC DNA]</scope>
    <source>
        <strain evidence="2 3">CGMCC 4.6858</strain>
    </source>
</reference>
<accession>A0A1G6WUM0</accession>
<dbReference type="InterPro" id="IPR018911">
    <property type="entry name" value="Gmad2_Ig-like_dom"/>
</dbReference>
<name>A0A1G6WUM0_9ACTN</name>
<protein>
    <submittedName>
        <fullName evidence="2">Sporulation and spore germination</fullName>
    </submittedName>
</protein>
<evidence type="ECO:0000259" key="1">
    <source>
        <dbReference type="SMART" id="SM00909"/>
    </source>
</evidence>
<dbReference type="InterPro" id="IPR019606">
    <property type="entry name" value="GerMN"/>
</dbReference>
<keyword evidence="3" id="KW-1185">Reference proteome</keyword>
<dbReference type="Pfam" id="PF10648">
    <property type="entry name" value="Gmad2"/>
    <property type="match status" value="1"/>
</dbReference>
<dbReference type="EMBL" id="FMZM01000010">
    <property type="protein sequence ID" value="SDD69640.1"/>
    <property type="molecule type" value="Genomic_DNA"/>
</dbReference>
<dbReference type="OrthoDB" id="4843507at2"/>
<dbReference type="Proteomes" id="UP000199034">
    <property type="component" value="Unassembled WGS sequence"/>
</dbReference>
<dbReference type="SMART" id="SM00909">
    <property type="entry name" value="Germane"/>
    <property type="match status" value="1"/>
</dbReference>